<keyword evidence="3" id="KW-1185">Reference proteome</keyword>
<gene>
    <name evidence="2" type="ORF">N5I32_02150</name>
</gene>
<name>A0ABT2NHC1_9RHOB</name>
<dbReference type="CDD" id="cd06661">
    <property type="entry name" value="GGCT_like"/>
    <property type="match status" value="1"/>
</dbReference>
<dbReference type="Gene3D" id="3.10.490.10">
    <property type="entry name" value="Gamma-glutamyl cyclotransferase-like"/>
    <property type="match status" value="1"/>
</dbReference>
<evidence type="ECO:0000313" key="3">
    <source>
        <dbReference type="Proteomes" id="UP001205601"/>
    </source>
</evidence>
<accession>A0ABT2NHC1</accession>
<dbReference type="InterPro" id="IPR013024">
    <property type="entry name" value="GGCT-like"/>
</dbReference>
<organism evidence="2 3">
    <name type="scientific">Albidovulum sediminis</name>
    <dbReference type="NCBI Taxonomy" id="3066345"/>
    <lineage>
        <taxon>Bacteria</taxon>
        <taxon>Pseudomonadati</taxon>
        <taxon>Pseudomonadota</taxon>
        <taxon>Alphaproteobacteria</taxon>
        <taxon>Rhodobacterales</taxon>
        <taxon>Paracoccaceae</taxon>
        <taxon>Albidovulum</taxon>
    </lineage>
</organism>
<feature type="domain" description="Gamma-glutamylcyclotransferase AIG2-like" evidence="1">
    <location>
        <begin position="10"/>
        <end position="110"/>
    </location>
</feature>
<sequence>MPDDRPPAFFGYGSLVNRATHDHTPARPATLAGWRRTWRQTRLRPFAFLSAEPAPGSIDGLLAAVPGNDWAALDRREAAYLRRPLATGDFAEPLGWAARVEIYTIDPAHQTADRHPILLSYLDVVVQGFLREFGEDGVGRFFATTAGWTAIHDDRAAPLYPRHQPLAAAERALTDAHLAALGLPVIRP</sequence>
<dbReference type="SUPFAM" id="SSF110857">
    <property type="entry name" value="Gamma-glutamyl cyclotransferase-like"/>
    <property type="match status" value="1"/>
</dbReference>
<dbReference type="EMBL" id="JAOCQF010000001">
    <property type="protein sequence ID" value="MCT8328308.1"/>
    <property type="molecule type" value="Genomic_DNA"/>
</dbReference>
<dbReference type="Proteomes" id="UP001205601">
    <property type="component" value="Unassembled WGS sequence"/>
</dbReference>
<proteinExistence type="predicted"/>
<comment type="caution">
    <text evidence="2">The sequence shown here is derived from an EMBL/GenBank/DDBJ whole genome shotgun (WGS) entry which is preliminary data.</text>
</comment>
<reference evidence="3" key="1">
    <citation type="submission" date="2023-07" db="EMBL/GenBank/DDBJ databases">
        <title>Defluviimonas sediminis sp. nov., isolated from mangrove sediment.</title>
        <authorList>
            <person name="Liu L."/>
            <person name="Li J."/>
            <person name="Huang Y."/>
            <person name="Pan J."/>
            <person name="Li M."/>
        </authorList>
    </citation>
    <scope>NUCLEOTIDE SEQUENCE [LARGE SCALE GENOMIC DNA]</scope>
    <source>
        <strain evidence="3">FT324</strain>
    </source>
</reference>
<dbReference type="RefSeq" id="WP_261493743.1">
    <property type="nucleotide sequence ID" value="NZ_JAOCQF010000001.1"/>
</dbReference>
<evidence type="ECO:0000313" key="2">
    <source>
        <dbReference type="EMBL" id="MCT8328308.1"/>
    </source>
</evidence>
<dbReference type="InterPro" id="IPR009288">
    <property type="entry name" value="AIG2-like_dom"/>
</dbReference>
<evidence type="ECO:0000259" key="1">
    <source>
        <dbReference type="Pfam" id="PF06094"/>
    </source>
</evidence>
<dbReference type="InterPro" id="IPR036568">
    <property type="entry name" value="GGCT-like_sf"/>
</dbReference>
<protein>
    <submittedName>
        <fullName evidence="2">Gamma-glutamylcyclotransferase</fullName>
    </submittedName>
</protein>
<dbReference type="Pfam" id="PF06094">
    <property type="entry name" value="GGACT"/>
    <property type="match status" value="1"/>
</dbReference>